<gene>
    <name evidence="2" type="ORF">PAXINDRAFT_156664</name>
</gene>
<feature type="region of interest" description="Disordered" evidence="1">
    <location>
        <begin position="263"/>
        <end position="291"/>
    </location>
</feature>
<sequence length="419" mass="46571">MDGDASWPLFQPLRKNKQVFTDAVVRDLSRALVEPKSNVAEDDDLPMDCDNDCEEEEALSLLPSPKQSPKKKKKLGMSASQIKFARDLCTTTHSVLQLLSTVFTVPALYQIFTDVQLRDMLTRVLTIPMADELPTPNARKTCALSIWLLQVQRLPEDVLIPAPTASRLLCVVEWRASLERKARRAQAVHDLSLYQPSTFIPAFTELLPSILANLLAPTLALRAQACQCLDADDYDGIIDFAAQAAGIPAQILCDPQLELTLKVGPPSSKGGTSPISSRSGQLAKKTGRSQSTRSNAAIKLGVVRELWASMWTTFPHNLLHTGGAKLIECLIEDESDLVWETDSPDDARKEWAKLCAETLVICDIDELRKFWEERSRSYAMMTYESGVQSLMWGCFIETWKADTEGSWEGTTILLGIPFE</sequence>
<protein>
    <submittedName>
        <fullName evidence="2">Uncharacterized protein</fullName>
    </submittedName>
</protein>
<dbReference type="EMBL" id="KN819356">
    <property type="protein sequence ID" value="KIJ13077.1"/>
    <property type="molecule type" value="Genomic_DNA"/>
</dbReference>
<evidence type="ECO:0000256" key="1">
    <source>
        <dbReference type="SAM" id="MobiDB-lite"/>
    </source>
</evidence>
<evidence type="ECO:0000313" key="2">
    <source>
        <dbReference type="EMBL" id="KIJ13077.1"/>
    </source>
</evidence>
<name>A0A0C9TZU5_PAXIN</name>
<dbReference type="AlphaFoldDB" id="A0A0C9TZU5"/>
<dbReference type="Proteomes" id="UP000053647">
    <property type="component" value="Unassembled WGS sequence"/>
</dbReference>
<reference evidence="3" key="2">
    <citation type="submission" date="2015-01" db="EMBL/GenBank/DDBJ databases">
        <title>Evolutionary Origins and Diversification of the Mycorrhizal Mutualists.</title>
        <authorList>
            <consortium name="DOE Joint Genome Institute"/>
            <consortium name="Mycorrhizal Genomics Consortium"/>
            <person name="Kohler A."/>
            <person name="Kuo A."/>
            <person name="Nagy L.G."/>
            <person name="Floudas D."/>
            <person name="Copeland A."/>
            <person name="Barry K.W."/>
            <person name="Cichocki N."/>
            <person name="Veneault-Fourrey C."/>
            <person name="LaButti K."/>
            <person name="Lindquist E.A."/>
            <person name="Lipzen A."/>
            <person name="Lundell T."/>
            <person name="Morin E."/>
            <person name="Murat C."/>
            <person name="Riley R."/>
            <person name="Ohm R."/>
            <person name="Sun H."/>
            <person name="Tunlid A."/>
            <person name="Henrissat B."/>
            <person name="Grigoriev I.V."/>
            <person name="Hibbett D.S."/>
            <person name="Martin F."/>
        </authorList>
    </citation>
    <scope>NUCLEOTIDE SEQUENCE [LARGE SCALE GENOMIC DNA]</scope>
    <source>
        <strain evidence="3">ATCC 200175</strain>
    </source>
</reference>
<organism evidence="2 3">
    <name type="scientific">Paxillus involutus ATCC 200175</name>
    <dbReference type="NCBI Taxonomy" id="664439"/>
    <lineage>
        <taxon>Eukaryota</taxon>
        <taxon>Fungi</taxon>
        <taxon>Dikarya</taxon>
        <taxon>Basidiomycota</taxon>
        <taxon>Agaricomycotina</taxon>
        <taxon>Agaricomycetes</taxon>
        <taxon>Agaricomycetidae</taxon>
        <taxon>Boletales</taxon>
        <taxon>Paxilineae</taxon>
        <taxon>Paxillaceae</taxon>
        <taxon>Paxillus</taxon>
    </lineage>
</organism>
<accession>A0A0C9TZU5</accession>
<evidence type="ECO:0000313" key="3">
    <source>
        <dbReference type="Proteomes" id="UP000053647"/>
    </source>
</evidence>
<dbReference type="HOGENOM" id="CLU_655690_0_0_1"/>
<proteinExistence type="predicted"/>
<dbReference type="OrthoDB" id="3068789at2759"/>
<reference evidence="2 3" key="1">
    <citation type="submission" date="2014-06" db="EMBL/GenBank/DDBJ databases">
        <authorList>
            <consortium name="DOE Joint Genome Institute"/>
            <person name="Kuo A."/>
            <person name="Kohler A."/>
            <person name="Nagy L.G."/>
            <person name="Floudas D."/>
            <person name="Copeland A."/>
            <person name="Barry K.W."/>
            <person name="Cichocki N."/>
            <person name="Veneault-Fourrey C."/>
            <person name="LaButti K."/>
            <person name="Lindquist E.A."/>
            <person name="Lipzen A."/>
            <person name="Lundell T."/>
            <person name="Morin E."/>
            <person name="Murat C."/>
            <person name="Sun H."/>
            <person name="Tunlid A."/>
            <person name="Henrissat B."/>
            <person name="Grigoriev I.V."/>
            <person name="Hibbett D.S."/>
            <person name="Martin F."/>
            <person name="Nordberg H.P."/>
            <person name="Cantor M.N."/>
            <person name="Hua S.X."/>
        </authorList>
    </citation>
    <scope>NUCLEOTIDE SEQUENCE [LARGE SCALE GENOMIC DNA]</scope>
    <source>
        <strain evidence="2 3">ATCC 200175</strain>
    </source>
</reference>
<keyword evidence="3" id="KW-1185">Reference proteome</keyword>
<feature type="compositionally biased region" description="Polar residues" evidence="1">
    <location>
        <begin position="269"/>
        <end position="280"/>
    </location>
</feature>